<evidence type="ECO:0000313" key="3">
    <source>
        <dbReference type="Proteomes" id="UP000323506"/>
    </source>
</evidence>
<dbReference type="EMBL" id="CM017688">
    <property type="protein sequence ID" value="TYH29906.1"/>
    <property type="molecule type" value="Genomic_DNA"/>
</dbReference>
<reference evidence="2 3" key="1">
    <citation type="submission" date="2019-06" db="EMBL/GenBank/DDBJ databases">
        <title>WGS assembly of Gossypium darwinii.</title>
        <authorList>
            <person name="Chen Z.J."/>
            <person name="Sreedasyam A."/>
            <person name="Ando A."/>
            <person name="Song Q."/>
            <person name="De L."/>
            <person name="Hulse-Kemp A."/>
            <person name="Ding M."/>
            <person name="Ye W."/>
            <person name="Kirkbride R."/>
            <person name="Jenkins J."/>
            <person name="Plott C."/>
            <person name="Lovell J."/>
            <person name="Lin Y.-M."/>
            <person name="Vaughn R."/>
            <person name="Liu B."/>
            <person name="Li W."/>
            <person name="Simpson S."/>
            <person name="Scheffler B."/>
            <person name="Saski C."/>
            <person name="Grover C."/>
            <person name="Hu G."/>
            <person name="Conover J."/>
            <person name="Carlson J."/>
            <person name="Shu S."/>
            <person name="Boston L."/>
            <person name="Williams M."/>
            <person name="Peterson D."/>
            <person name="Mcgee K."/>
            <person name="Jones D."/>
            <person name="Wendel J."/>
            <person name="Stelly D."/>
            <person name="Grimwood J."/>
            <person name="Schmutz J."/>
        </authorList>
    </citation>
    <scope>NUCLEOTIDE SEQUENCE [LARGE SCALE GENOMIC DNA]</scope>
    <source>
        <strain evidence="2">1808015.09</strain>
    </source>
</reference>
<dbReference type="AlphaFoldDB" id="A0A5D2HKM9"/>
<dbReference type="Proteomes" id="UP000323506">
    <property type="component" value="Chromosome A01"/>
</dbReference>
<feature type="region of interest" description="Disordered" evidence="1">
    <location>
        <begin position="17"/>
        <end position="37"/>
    </location>
</feature>
<accession>A0A5D2HKM9</accession>
<name>A0A5D2HKM9_GOSDA</name>
<organism evidence="2 3">
    <name type="scientific">Gossypium darwinii</name>
    <name type="common">Darwin's cotton</name>
    <name type="synonym">Gossypium barbadense var. darwinii</name>
    <dbReference type="NCBI Taxonomy" id="34276"/>
    <lineage>
        <taxon>Eukaryota</taxon>
        <taxon>Viridiplantae</taxon>
        <taxon>Streptophyta</taxon>
        <taxon>Embryophyta</taxon>
        <taxon>Tracheophyta</taxon>
        <taxon>Spermatophyta</taxon>
        <taxon>Magnoliopsida</taxon>
        <taxon>eudicotyledons</taxon>
        <taxon>Gunneridae</taxon>
        <taxon>Pentapetalae</taxon>
        <taxon>rosids</taxon>
        <taxon>malvids</taxon>
        <taxon>Malvales</taxon>
        <taxon>Malvaceae</taxon>
        <taxon>Malvoideae</taxon>
        <taxon>Gossypium</taxon>
    </lineage>
</organism>
<feature type="compositionally biased region" description="Basic and acidic residues" evidence="1">
    <location>
        <begin position="17"/>
        <end position="28"/>
    </location>
</feature>
<sequence>MEEFGGFTLGLCFRQSDHHPSVADDHPPSGRRPRGSTAVAEELMVSEERQQRVVEDLGAAHLGLGD</sequence>
<proteinExistence type="predicted"/>
<gene>
    <name evidence="2" type="ORF">ES288_A01G050500v1</name>
</gene>
<protein>
    <submittedName>
        <fullName evidence="2">Uncharacterized protein</fullName>
    </submittedName>
</protein>
<evidence type="ECO:0000313" key="2">
    <source>
        <dbReference type="EMBL" id="TYH29906.1"/>
    </source>
</evidence>
<keyword evidence="3" id="KW-1185">Reference proteome</keyword>
<evidence type="ECO:0000256" key="1">
    <source>
        <dbReference type="SAM" id="MobiDB-lite"/>
    </source>
</evidence>